<evidence type="ECO:0000313" key="3">
    <source>
        <dbReference type="Proteomes" id="UP000317881"/>
    </source>
</evidence>
<accession>A0A4Y3VM58</accession>
<feature type="region of interest" description="Disordered" evidence="1">
    <location>
        <begin position="1"/>
        <end position="48"/>
    </location>
</feature>
<name>A0A4Y3VM58_9ACTN</name>
<dbReference type="EMBL" id="BJND01000033">
    <property type="protein sequence ID" value="GEC06890.1"/>
    <property type="molecule type" value="Genomic_DNA"/>
</dbReference>
<sequence>MPCRTGAVLSAFQGPDPAQDTELSRCGEPPWETKVEASHPAIPHTELSGGEEMYEYELQQIRSAELIRRAEHQRLVREAIRSGRAARREAAERAAGNEADTRRPRRNRSPRTA</sequence>
<dbReference type="Proteomes" id="UP000317881">
    <property type="component" value="Unassembled WGS sequence"/>
</dbReference>
<feature type="region of interest" description="Disordered" evidence="1">
    <location>
        <begin position="82"/>
        <end position="113"/>
    </location>
</feature>
<reference evidence="2 3" key="1">
    <citation type="submission" date="2019-06" db="EMBL/GenBank/DDBJ databases">
        <title>Whole genome shotgun sequence of Streptomyces spinoverrucosus NBRC 14228.</title>
        <authorList>
            <person name="Hosoyama A."/>
            <person name="Uohara A."/>
            <person name="Ohji S."/>
            <person name="Ichikawa N."/>
        </authorList>
    </citation>
    <scope>NUCLEOTIDE SEQUENCE [LARGE SCALE GENOMIC DNA]</scope>
    <source>
        <strain evidence="2 3">NBRC 14228</strain>
    </source>
</reference>
<keyword evidence="3" id="KW-1185">Reference proteome</keyword>
<dbReference type="AlphaFoldDB" id="A0A4Y3VM58"/>
<evidence type="ECO:0000256" key="1">
    <source>
        <dbReference type="SAM" id="MobiDB-lite"/>
    </source>
</evidence>
<evidence type="ECO:0000313" key="2">
    <source>
        <dbReference type="EMBL" id="GEC06890.1"/>
    </source>
</evidence>
<comment type="caution">
    <text evidence="2">The sequence shown here is derived from an EMBL/GenBank/DDBJ whole genome shotgun (WGS) entry which is preliminary data.</text>
</comment>
<gene>
    <name evidence="2" type="ORF">SSP24_45450</name>
</gene>
<feature type="compositionally biased region" description="Basic residues" evidence="1">
    <location>
        <begin position="103"/>
        <end position="113"/>
    </location>
</feature>
<organism evidence="2 3">
    <name type="scientific">Streptomyces spinoverrucosus</name>
    <dbReference type="NCBI Taxonomy" id="284043"/>
    <lineage>
        <taxon>Bacteria</taxon>
        <taxon>Bacillati</taxon>
        <taxon>Actinomycetota</taxon>
        <taxon>Actinomycetes</taxon>
        <taxon>Kitasatosporales</taxon>
        <taxon>Streptomycetaceae</taxon>
        <taxon>Streptomyces</taxon>
    </lineage>
</organism>
<feature type="compositionally biased region" description="Basic and acidic residues" evidence="1">
    <location>
        <begin position="82"/>
        <end position="92"/>
    </location>
</feature>
<protein>
    <submittedName>
        <fullName evidence="2">Uncharacterized protein</fullName>
    </submittedName>
</protein>
<proteinExistence type="predicted"/>